<proteinExistence type="predicted"/>
<protein>
    <submittedName>
        <fullName evidence="2">Uncharacterized protein</fullName>
    </submittedName>
</protein>
<evidence type="ECO:0000313" key="3">
    <source>
        <dbReference type="Proteomes" id="UP000299102"/>
    </source>
</evidence>
<keyword evidence="3" id="KW-1185">Reference proteome</keyword>
<evidence type="ECO:0000313" key="2">
    <source>
        <dbReference type="EMBL" id="GBP76942.1"/>
    </source>
</evidence>
<dbReference type="EMBL" id="BGZK01001310">
    <property type="protein sequence ID" value="GBP76942.1"/>
    <property type="molecule type" value="Genomic_DNA"/>
</dbReference>
<sequence>MPDCFKNIKLYRVQSRLGNRPHNGGAARGPGAVARCLSTVSIKLTFQVNEIPRRLAGNAAKAKFSARRNGPVTMHRGRANARDSRR</sequence>
<organism evidence="2 3">
    <name type="scientific">Eumeta variegata</name>
    <name type="common">Bagworm moth</name>
    <name type="synonym">Eumeta japonica</name>
    <dbReference type="NCBI Taxonomy" id="151549"/>
    <lineage>
        <taxon>Eukaryota</taxon>
        <taxon>Metazoa</taxon>
        <taxon>Ecdysozoa</taxon>
        <taxon>Arthropoda</taxon>
        <taxon>Hexapoda</taxon>
        <taxon>Insecta</taxon>
        <taxon>Pterygota</taxon>
        <taxon>Neoptera</taxon>
        <taxon>Endopterygota</taxon>
        <taxon>Lepidoptera</taxon>
        <taxon>Glossata</taxon>
        <taxon>Ditrysia</taxon>
        <taxon>Tineoidea</taxon>
        <taxon>Psychidae</taxon>
        <taxon>Oiketicinae</taxon>
        <taxon>Eumeta</taxon>
    </lineage>
</organism>
<dbReference type="AlphaFoldDB" id="A0A4C1YPW8"/>
<evidence type="ECO:0000256" key="1">
    <source>
        <dbReference type="SAM" id="MobiDB-lite"/>
    </source>
</evidence>
<reference evidence="2 3" key="1">
    <citation type="journal article" date="2019" name="Commun. Biol.">
        <title>The bagworm genome reveals a unique fibroin gene that provides high tensile strength.</title>
        <authorList>
            <person name="Kono N."/>
            <person name="Nakamura H."/>
            <person name="Ohtoshi R."/>
            <person name="Tomita M."/>
            <person name="Numata K."/>
            <person name="Arakawa K."/>
        </authorList>
    </citation>
    <scope>NUCLEOTIDE SEQUENCE [LARGE SCALE GENOMIC DNA]</scope>
</reference>
<gene>
    <name evidence="2" type="ORF">EVAR_53824_1</name>
</gene>
<name>A0A4C1YPW8_EUMVA</name>
<comment type="caution">
    <text evidence="2">The sequence shown here is derived from an EMBL/GenBank/DDBJ whole genome shotgun (WGS) entry which is preliminary data.</text>
</comment>
<dbReference type="Proteomes" id="UP000299102">
    <property type="component" value="Unassembled WGS sequence"/>
</dbReference>
<accession>A0A4C1YPW8</accession>
<feature type="region of interest" description="Disordered" evidence="1">
    <location>
        <begin position="58"/>
        <end position="86"/>
    </location>
</feature>